<gene>
    <name evidence="2" type="ORF">TCLT_LOCUS9932</name>
</gene>
<keyword evidence="1" id="KW-0472">Membrane</keyword>
<keyword evidence="1" id="KW-0812">Transmembrane</keyword>
<organism evidence="4">
    <name type="scientific">Thelazia callipaeda</name>
    <name type="common">Oriental eyeworm</name>
    <name type="synonym">Parasitic nematode</name>
    <dbReference type="NCBI Taxonomy" id="103827"/>
    <lineage>
        <taxon>Eukaryota</taxon>
        <taxon>Metazoa</taxon>
        <taxon>Ecdysozoa</taxon>
        <taxon>Nematoda</taxon>
        <taxon>Chromadorea</taxon>
        <taxon>Rhabditida</taxon>
        <taxon>Spirurina</taxon>
        <taxon>Spiruromorpha</taxon>
        <taxon>Thelazioidea</taxon>
        <taxon>Thelaziidae</taxon>
        <taxon>Thelazia</taxon>
    </lineage>
</organism>
<reference evidence="4" key="1">
    <citation type="submission" date="2017-02" db="UniProtKB">
        <authorList>
            <consortium name="WormBaseParasite"/>
        </authorList>
    </citation>
    <scope>IDENTIFICATION</scope>
</reference>
<accession>A0A0N5D9X0</accession>
<protein>
    <submittedName>
        <fullName evidence="4">CPG4 domain-containing protein</fullName>
    </submittedName>
</protein>
<dbReference type="PANTHER" id="PTHR36944">
    <property type="entry name" value="PROTEIN CBG02791-RELATED"/>
    <property type="match status" value="1"/>
</dbReference>
<proteinExistence type="predicted"/>
<dbReference type="WBParaSite" id="TCLT_0000994301-mRNA-1">
    <property type="protein sequence ID" value="TCLT_0000994301-mRNA-1"/>
    <property type="gene ID" value="TCLT_0000994301"/>
</dbReference>
<reference evidence="2 3" key="2">
    <citation type="submission" date="2018-11" db="EMBL/GenBank/DDBJ databases">
        <authorList>
            <consortium name="Pathogen Informatics"/>
        </authorList>
    </citation>
    <scope>NUCLEOTIDE SEQUENCE [LARGE SCALE GENOMIC DNA]</scope>
</reference>
<evidence type="ECO:0000313" key="2">
    <source>
        <dbReference type="EMBL" id="VDN07600.1"/>
    </source>
</evidence>
<dbReference type="AlphaFoldDB" id="A0A0N5D9X0"/>
<evidence type="ECO:0000313" key="3">
    <source>
        <dbReference type="Proteomes" id="UP000276776"/>
    </source>
</evidence>
<dbReference type="OMA" id="INHICVH"/>
<keyword evidence="1" id="KW-1133">Transmembrane helix</keyword>
<dbReference type="EMBL" id="UYYF01004920">
    <property type="protein sequence ID" value="VDN07600.1"/>
    <property type="molecule type" value="Genomic_DNA"/>
</dbReference>
<dbReference type="PANTHER" id="PTHR36944:SF1">
    <property type="entry name" value="CPG4 DOMAIN-CONTAINING PROTEIN"/>
    <property type="match status" value="1"/>
</dbReference>
<feature type="transmembrane region" description="Helical" evidence="1">
    <location>
        <begin position="194"/>
        <end position="213"/>
    </location>
</feature>
<dbReference type="Proteomes" id="UP000276776">
    <property type="component" value="Unassembled WGS sequence"/>
</dbReference>
<name>A0A0N5D9X0_THECL</name>
<sequence>MDNEGVTCSGHCAVQLMNDLIASTGKNETLNLLELNFNNFLFSMSNATLLRHFCQEFHKFEYCCSTCTLSYSREIMMGCSEIINHICVHNFNDIKEHFGCLARLDPQIRQICMKTCTSHQNALHSIIRNFRHFILNSDVSMLENYLNESCEYVVCSLHCDIPLIVHKCGYEIAQKVITLTSRSQIYKFNIYKTFCLNFFFCLNLSIFDLIHFIW</sequence>
<dbReference type="OrthoDB" id="5829851at2759"/>
<evidence type="ECO:0000313" key="4">
    <source>
        <dbReference type="WBParaSite" id="TCLT_0000994301-mRNA-1"/>
    </source>
</evidence>
<evidence type="ECO:0000256" key="1">
    <source>
        <dbReference type="SAM" id="Phobius"/>
    </source>
</evidence>
<keyword evidence="3" id="KW-1185">Reference proteome</keyword>